<evidence type="ECO:0000313" key="2">
    <source>
        <dbReference type="Proteomes" id="UP000515160"/>
    </source>
</evidence>
<feature type="signal peptide" evidence="1">
    <location>
        <begin position="1"/>
        <end position="23"/>
    </location>
</feature>
<dbReference type="GeneID" id="117569441"/>
<dbReference type="Proteomes" id="UP000515160">
    <property type="component" value="Chromosome 3"/>
</dbReference>
<evidence type="ECO:0000313" key="3">
    <source>
        <dbReference type="RefSeq" id="XP_034106495.1"/>
    </source>
</evidence>
<accession>A0A6P8X5G7</accession>
<dbReference type="OrthoDB" id="7872455at2759"/>
<name>A0A6P8X5G7_DROAB</name>
<feature type="chain" id="PRO_5028267594" evidence="1">
    <location>
        <begin position="24"/>
        <end position="96"/>
    </location>
</feature>
<protein>
    <submittedName>
        <fullName evidence="3">Uncharacterized protein LOC117569441</fullName>
    </submittedName>
</protein>
<evidence type="ECO:0000256" key="1">
    <source>
        <dbReference type="SAM" id="SignalP"/>
    </source>
</evidence>
<proteinExistence type="predicted"/>
<keyword evidence="1" id="KW-0732">Signal</keyword>
<sequence length="96" mass="10550">MAKLLIVSLCLSVFVLMLTPANAAPSESLSAEVEGDDLSTADSIGYGYYVPSVSSYYSPYYGGSSYYKYGGYSGYGYGGYRGYGRYYRRPIYPVWG</sequence>
<reference evidence="3" key="1">
    <citation type="submission" date="2025-08" db="UniProtKB">
        <authorList>
            <consortium name="RefSeq"/>
        </authorList>
    </citation>
    <scope>IDENTIFICATION</scope>
    <source>
        <strain evidence="3">15112-1751.03</strain>
        <tissue evidence="3">Whole Adult</tissue>
    </source>
</reference>
<dbReference type="AlphaFoldDB" id="A0A6P8X5G7"/>
<keyword evidence="2" id="KW-1185">Reference proteome</keyword>
<dbReference type="RefSeq" id="XP_034106495.1">
    <property type="nucleotide sequence ID" value="XM_034250604.2"/>
</dbReference>
<gene>
    <name evidence="3" type="primary">LOC117569441</name>
</gene>
<organism evidence="2 3">
    <name type="scientific">Drosophila albomicans</name>
    <name type="common">Fruit fly</name>
    <dbReference type="NCBI Taxonomy" id="7291"/>
    <lineage>
        <taxon>Eukaryota</taxon>
        <taxon>Metazoa</taxon>
        <taxon>Ecdysozoa</taxon>
        <taxon>Arthropoda</taxon>
        <taxon>Hexapoda</taxon>
        <taxon>Insecta</taxon>
        <taxon>Pterygota</taxon>
        <taxon>Neoptera</taxon>
        <taxon>Endopterygota</taxon>
        <taxon>Diptera</taxon>
        <taxon>Brachycera</taxon>
        <taxon>Muscomorpha</taxon>
        <taxon>Ephydroidea</taxon>
        <taxon>Drosophilidae</taxon>
        <taxon>Drosophila</taxon>
    </lineage>
</organism>